<dbReference type="PANTHER" id="PTHR30143:SF0">
    <property type="entry name" value="2-KETO-4-PENTENOATE HYDRATASE"/>
    <property type="match status" value="1"/>
</dbReference>
<reference evidence="3 4" key="1">
    <citation type="submission" date="2020-04" db="EMBL/GenBank/DDBJ databases">
        <title>Staphylococcus species from domestic dog.</title>
        <authorList>
            <person name="Paterson G.K."/>
        </authorList>
    </citation>
    <scope>NUCLEOTIDE SEQUENCE [LARGE SCALE GENOMIC DNA]</scope>
    <source>
        <strain evidence="3 4">H16/1A</strain>
    </source>
</reference>
<proteinExistence type="predicted"/>
<evidence type="ECO:0000313" key="3">
    <source>
        <dbReference type="EMBL" id="MBI5975046.1"/>
    </source>
</evidence>
<evidence type="ECO:0000256" key="1">
    <source>
        <dbReference type="ARBA" id="ARBA00023239"/>
    </source>
</evidence>
<dbReference type="InterPro" id="IPR050772">
    <property type="entry name" value="Hydratase-Decarb/MhpD_sf"/>
</dbReference>
<dbReference type="EMBL" id="JABANU010000011">
    <property type="protein sequence ID" value="MBI5975046.1"/>
    <property type="molecule type" value="Genomic_DNA"/>
</dbReference>
<keyword evidence="4" id="KW-1185">Reference proteome</keyword>
<dbReference type="Proteomes" id="UP000751852">
    <property type="component" value="Unassembled WGS sequence"/>
</dbReference>
<protein>
    <submittedName>
        <fullName evidence="3">2-keto-4-pentenoate hydratase</fullName>
    </submittedName>
</protein>
<dbReference type="RefSeq" id="WP_198617826.1">
    <property type="nucleotide sequence ID" value="NZ_JABANU010000011.1"/>
</dbReference>
<comment type="caution">
    <text evidence="3">The sequence shown here is derived from an EMBL/GenBank/DDBJ whole genome shotgun (WGS) entry which is preliminary data.</text>
</comment>
<organism evidence="3 4">
    <name type="scientific">Staphylococcus canis</name>
    <dbReference type="NCBI Taxonomy" id="2724942"/>
    <lineage>
        <taxon>Bacteria</taxon>
        <taxon>Bacillati</taxon>
        <taxon>Bacillota</taxon>
        <taxon>Bacilli</taxon>
        <taxon>Bacillales</taxon>
        <taxon>Staphylococcaceae</taxon>
        <taxon>Staphylococcus</taxon>
    </lineage>
</organism>
<dbReference type="PANTHER" id="PTHR30143">
    <property type="entry name" value="ACID HYDRATASE"/>
    <property type="match status" value="1"/>
</dbReference>
<dbReference type="InterPro" id="IPR036663">
    <property type="entry name" value="Fumarylacetoacetase_C_sf"/>
</dbReference>
<sequence length="257" mass="28564">MTQESQLATKIFKAYETKEPIPFLNPSEDIDEHKGYAIQNLLVKQLQDFYKASVKGYKVSMTSEETQAYANTHEPAYGTLFETSFYQSGDTLKLDQFFAPLIEPELAFIVTEDLPENPTEADILNHTQLAPAIEVPDARYIDWFPNFTLGDILADNTATGGVVLGETIPQLDYDTLKDVEMTLTFNGEVQKTGKATEVLGHPVKAVQWLAQKLVSHQKSLKKGDIISSGTFIPPIKAERGTFSVEYSNVGTVSVTFE</sequence>
<gene>
    <name evidence="3" type="ORF">HHH54_05460</name>
</gene>
<name>A0ABS0T8K0_9STAP</name>
<accession>A0ABS0T8K0</accession>
<dbReference type="Pfam" id="PF01557">
    <property type="entry name" value="FAA_hydrolase"/>
    <property type="match status" value="1"/>
</dbReference>
<dbReference type="Gene3D" id="3.90.850.10">
    <property type="entry name" value="Fumarylacetoacetase-like, C-terminal domain"/>
    <property type="match status" value="1"/>
</dbReference>
<evidence type="ECO:0000313" key="4">
    <source>
        <dbReference type="Proteomes" id="UP000751852"/>
    </source>
</evidence>
<feature type="domain" description="Fumarylacetoacetase-like C-terminal" evidence="2">
    <location>
        <begin position="64"/>
        <end position="231"/>
    </location>
</feature>
<dbReference type="InterPro" id="IPR011234">
    <property type="entry name" value="Fumarylacetoacetase-like_C"/>
</dbReference>
<evidence type="ECO:0000259" key="2">
    <source>
        <dbReference type="Pfam" id="PF01557"/>
    </source>
</evidence>
<keyword evidence="1" id="KW-0456">Lyase</keyword>
<dbReference type="SUPFAM" id="SSF56529">
    <property type="entry name" value="FAH"/>
    <property type="match status" value="1"/>
</dbReference>